<keyword evidence="2" id="KW-1185">Reference proteome</keyword>
<dbReference type="RefSeq" id="WP_132220757.1">
    <property type="nucleotide sequence ID" value="NZ_SMGO01000001.1"/>
</dbReference>
<gene>
    <name evidence="1" type="ORF">C8N28_0250</name>
</gene>
<proteinExistence type="predicted"/>
<evidence type="ECO:0000313" key="2">
    <source>
        <dbReference type="Proteomes" id="UP000294616"/>
    </source>
</evidence>
<dbReference type="AlphaFoldDB" id="A0A4R1M292"/>
<comment type="caution">
    <text evidence="1">The sequence shown here is derived from an EMBL/GenBank/DDBJ whole genome shotgun (WGS) entry which is preliminary data.</text>
</comment>
<organism evidence="1 2">
    <name type="scientific">Albibacterium bauzanense</name>
    <dbReference type="NCBI Taxonomy" id="653929"/>
    <lineage>
        <taxon>Bacteria</taxon>
        <taxon>Pseudomonadati</taxon>
        <taxon>Bacteroidota</taxon>
        <taxon>Sphingobacteriia</taxon>
        <taxon>Sphingobacteriales</taxon>
        <taxon>Sphingobacteriaceae</taxon>
        <taxon>Albibacterium</taxon>
    </lineage>
</organism>
<sequence>MDEQQALILVQLLKNEAATLSLAKSLMTEEEFAKYLEMYRESFNLTLNSFKDWFPGMIEKES</sequence>
<accession>A0A4R1M292</accession>
<name>A0A4R1M292_9SPHI</name>
<protein>
    <submittedName>
        <fullName evidence="1">Uncharacterized protein</fullName>
    </submittedName>
</protein>
<dbReference type="EMBL" id="SMGO01000001">
    <property type="protein sequence ID" value="TCK84954.1"/>
    <property type="molecule type" value="Genomic_DNA"/>
</dbReference>
<reference evidence="1 2" key="1">
    <citation type="submission" date="2019-03" db="EMBL/GenBank/DDBJ databases">
        <title>Genomic Encyclopedia of Archaeal and Bacterial Type Strains, Phase II (KMG-II): from individual species to whole genera.</title>
        <authorList>
            <person name="Goeker M."/>
        </authorList>
    </citation>
    <scope>NUCLEOTIDE SEQUENCE [LARGE SCALE GENOMIC DNA]</scope>
    <source>
        <strain evidence="1 2">DSM 22554</strain>
    </source>
</reference>
<evidence type="ECO:0000313" key="1">
    <source>
        <dbReference type="EMBL" id="TCK84954.1"/>
    </source>
</evidence>
<dbReference type="Proteomes" id="UP000294616">
    <property type="component" value="Unassembled WGS sequence"/>
</dbReference>